<dbReference type="KEGG" id="pbd:PBOR_18825"/>
<dbReference type="RefSeq" id="WP_042213995.1">
    <property type="nucleotide sequence ID" value="NZ_CP009285.1"/>
</dbReference>
<dbReference type="HOGENOM" id="CLU_028880_0_2_9"/>
<name>A0A089LF83_PAEBO</name>
<keyword evidence="8 11" id="KW-0472">Membrane</keyword>
<evidence type="ECO:0000256" key="4">
    <source>
        <dbReference type="ARBA" id="ARBA00022475"/>
    </source>
</evidence>
<feature type="transmembrane region" description="Helical" evidence="11">
    <location>
        <begin position="246"/>
        <end position="275"/>
    </location>
</feature>
<evidence type="ECO:0000256" key="2">
    <source>
        <dbReference type="ARBA" id="ARBA00011262"/>
    </source>
</evidence>
<feature type="transmembrane region" description="Helical" evidence="11">
    <location>
        <begin position="287"/>
        <end position="306"/>
    </location>
</feature>
<feature type="transmembrane region" description="Helical" evidence="11">
    <location>
        <begin position="39"/>
        <end position="59"/>
    </location>
</feature>
<evidence type="ECO:0000256" key="8">
    <source>
        <dbReference type="ARBA" id="ARBA00023136"/>
    </source>
</evidence>
<proteinExistence type="predicted"/>
<evidence type="ECO:0000313" key="12">
    <source>
        <dbReference type="EMBL" id="AIQ58760.1"/>
    </source>
</evidence>
<dbReference type="PANTHER" id="PTHR32196:SF29">
    <property type="entry name" value="AUTOINDUCER 2 IMPORT SYSTEM PERMEASE PROTEIN LSRC"/>
    <property type="match status" value="1"/>
</dbReference>
<gene>
    <name evidence="12" type="ORF">PBOR_18825</name>
</gene>
<dbReference type="OrthoDB" id="9784538at2"/>
<keyword evidence="3" id="KW-0813">Transport</keyword>
<protein>
    <recommendedName>
        <fullName evidence="10">Autoinducer 2 import system permease protein LsrC</fullName>
    </recommendedName>
</protein>
<evidence type="ECO:0000313" key="13">
    <source>
        <dbReference type="Proteomes" id="UP000029518"/>
    </source>
</evidence>
<feature type="transmembrane region" description="Helical" evidence="11">
    <location>
        <begin position="117"/>
        <end position="137"/>
    </location>
</feature>
<keyword evidence="7 11" id="KW-1133">Transmembrane helix</keyword>
<dbReference type="CDD" id="cd06579">
    <property type="entry name" value="TM_PBP1_transp_AraH_like"/>
    <property type="match status" value="1"/>
</dbReference>
<feature type="transmembrane region" description="Helical" evidence="11">
    <location>
        <begin position="209"/>
        <end position="226"/>
    </location>
</feature>
<evidence type="ECO:0000256" key="6">
    <source>
        <dbReference type="ARBA" id="ARBA00022692"/>
    </source>
</evidence>
<keyword evidence="4" id="KW-1003">Cell membrane</keyword>
<evidence type="ECO:0000256" key="10">
    <source>
        <dbReference type="ARBA" id="ARBA00039382"/>
    </source>
</evidence>
<evidence type="ECO:0000256" key="1">
    <source>
        <dbReference type="ARBA" id="ARBA00004651"/>
    </source>
</evidence>
<organism evidence="12 13">
    <name type="scientific">Paenibacillus borealis</name>
    <dbReference type="NCBI Taxonomy" id="160799"/>
    <lineage>
        <taxon>Bacteria</taxon>
        <taxon>Bacillati</taxon>
        <taxon>Bacillota</taxon>
        <taxon>Bacilli</taxon>
        <taxon>Bacillales</taxon>
        <taxon>Paenibacillaceae</taxon>
        <taxon>Paenibacillus</taxon>
    </lineage>
</organism>
<comment type="subcellular location">
    <subcellularLocation>
        <location evidence="1">Cell membrane</location>
        <topology evidence="1">Multi-pass membrane protein</topology>
    </subcellularLocation>
</comment>
<evidence type="ECO:0000256" key="5">
    <source>
        <dbReference type="ARBA" id="ARBA00022519"/>
    </source>
</evidence>
<dbReference type="AlphaFoldDB" id="A0A089LF83"/>
<dbReference type="Pfam" id="PF02653">
    <property type="entry name" value="BPD_transp_2"/>
    <property type="match status" value="1"/>
</dbReference>
<dbReference type="GO" id="GO:0005886">
    <property type="term" value="C:plasma membrane"/>
    <property type="evidence" value="ECO:0007669"/>
    <property type="project" value="UniProtKB-SubCell"/>
</dbReference>
<keyword evidence="13" id="KW-1185">Reference proteome</keyword>
<feature type="transmembrane region" description="Helical" evidence="11">
    <location>
        <begin position="149"/>
        <end position="176"/>
    </location>
</feature>
<dbReference type="EMBL" id="CP009285">
    <property type="protein sequence ID" value="AIQ58760.1"/>
    <property type="molecule type" value="Genomic_DNA"/>
</dbReference>
<evidence type="ECO:0000256" key="3">
    <source>
        <dbReference type="ARBA" id="ARBA00022448"/>
    </source>
</evidence>
<evidence type="ECO:0000256" key="11">
    <source>
        <dbReference type="SAM" id="Phobius"/>
    </source>
</evidence>
<sequence>MKRISNIHEAPIMIFTVLVIVLFSIITPDFFAINNLKLILDQNTTMFIVAIGMTMVILLGGMDLSVGSVLAVTATSVGLFLSKGVPPIIAALLGVVIGVLCGMVNGYFIAVRKIPDIIVTLATMYIFRGVAVGISGGTWMNNFPDSFRFFGQGIVLGISFPLIIALLLIAVFIYLLKYTRGGRRIYSVGGNSSAAKLAGINVAGTKFKVYVLTGMLVGIASVIFAAKVGSVQASTAGNSLSFEVMAAVLIGGGSIFGGVGTIGGTMLGVLFMGIVKNGLIIAKVSPFWVDATTGFLIILAIVINTLQRARQNKGKEGDLV</sequence>
<comment type="function">
    <text evidence="9">Part of the ABC transporter complex LsrABCD involved in autoinducer 2 (AI-2) import. Probably responsible for the translocation of the substrate across the membrane.</text>
</comment>
<dbReference type="PANTHER" id="PTHR32196">
    <property type="entry name" value="ABC TRANSPORTER PERMEASE PROTEIN YPHD-RELATED-RELATED"/>
    <property type="match status" value="1"/>
</dbReference>
<evidence type="ECO:0000256" key="7">
    <source>
        <dbReference type="ARBA" id="ARBA00022989"/>
    </source>
</evidence>
<comment type="subunit">
    <text evidence="2">The complex is composed of two ATP-binding proteins (LsrA), two transmembrane proteins (LsrC and LsrD) and a solute-binding protein (LsrB).</text>
</comment>
<reference evidence="12" key="1">
    <citation type="submission" date="2014-08" db="EMBL/GenBank/DDBJ databases">
        <title>Comparative genomics of the Paenibacillus odorifer group.</title>
        <authorList>
            <person name="den Bakker H.C."/>
            <person name="Tsai Y.-C.Y.-C."/>
            <person name="Martin N."/>
            <person name="Korlach J."/>
            <person name="Wiedmann M."/>
        </authorList>
    </citation>
    <scope>NUCLEOTIDE SEQUENCE [LARGE SCALE GENOMIC DNA]</scope>
    <source>
        <strain evidence="12">DSM 13188</strain>
    </source>
</reference>
<dbReference type="GO" id="GO:0022857">
    <property type="term" value="F:transmembrane transporter activity"/>
    <property type="evidence" value="ECO:0007669"/>
    <property type="project" value="InterPro"/>
</dbReference>
<keyword evidence="5" id="KW-0997">Cell inner membrane</keyword>
<dbReference type="InterPro" id="IPR001851">
    <property type="entry name" value="ABC_transp_permease"/>
</dbReference>
<dbReference type="Proteomes" id="UP000029518">
    <property type="component" value="Chromosome"/>
</dbReference>
<feature type="transmembrane region" description="Helical" evidence="11">
    <location>
        <begin position="88"/>
        <end position="110"/>
    </location>
</feature>
<keyword evidence="6 11" id="KW-0812">Transmembrane</keyword>
<feature type="transmembrane region" description="Helical" evidence="11">
    <location>
        <begin position="12"/>
        <end position="33"/>
    </location>
</feature>
<accession>A0A089LF83</accession>
<evidence type="ECO:0000256" key="9">
    <source>
        <dbReference type="ARBA" id="ARBA00025439"/>
    </source>
</evidence>